<sequence length="107" mass="11915">MQFMWIGVFEAVCALVVVALFLSSRQKPCLPLIAAFGVFGFQRLWLLPVLDNRTLAIIAGQSVEESFLHLFYVAAEFLKIGSLFWGGVRMMRGMFRDTGPNAASVQV</sequence>
<dbReference type="Proteomes" id="UP000240418">
    <property type="component" value="Unassembled WGS sequence"/>
</dbReference>
<evidence type="ECO:0000256" key="1">
    <source>
        <dbReference type="SAM" id="Phobius"/>
    </source>
</evidence>
<name>A0A2P8F9T7_9RHOB</name>
<protein>
    <submittedName>
        <fullName evidence="2">Uncharacterized protein</fullName>
    </submittedName>
</protein>
<keyword evidence="1" id="KW-0472">Membrane</keyword>
<feature type="transmembrane region" description="Helical" evidence="1">
    <location>
        <begin position="6"/>
        <end position="22"/>
    </location>
</feature>
<accession>A0A2P8F9T7</accession>
<comment type="caution">
    <text evidence="2">The sequence shown here is derived from an EMBL/GenBank/DDBJ whole genome shotgun (WGS) entry which is preliminary data.</text>
</comment>
<reference evidence="2 3" key="1">
    <citation type="submission" date="2018-03" db="EMBL/GenBank/DDBJ databases">
        <title>Genomic Encyclopedia of Archaeal and Bacterial Type Strains, Phase II (KMG-II): from individual species to whole genera.</title>
        <authorList>
            <person name="Goeker M."/>
        </authorList>
    </citation>
    <scope>NUCLEOTIDE SEQUENCE [LARGE SCALE GENOMIC DNA]</scope>
    <source>
        <strain evidence="2 3">DSM 100673</strain>
    </source>
</reference>
<evidence type="ECO:0000313" key="3">
    <source>
        <dbReference type="Proteomes" id="UP000240418"/>
    </source>
</evidence>
<gene>
    <name evidence="2" type="ORF">CLV88_11057</name>
</gene>
<dbReference type="RefSeq" id="WP_165798910.1">
    <property type="nucleotide sequence ID" value="NZ_PYGJ01000010.1"/>
</dbReference>
<feature type="transmembrane region" description="Helical" evidence="1">
    <location>
        <begin position="29"/>
        <end position="47"/>
    </location>
</feature>
<dbReference type="AlphaFoldDB" id="A0A2P8F9T7"/>
<organism evidence="2 3">
    <name type="scientific">Shimia abyssi</name>
    <dbReference type="NCBI Taxonomy" id="1662395"/>
    <lineage>
        <taxon>Bacteria</taxon>
        <taxon>Pseudomonadati</taxon>
        <taxon>Pseudomonadota</taxon>
        <taxon>Alphaproteobacteria</taxon>
        <taxon>Rhodobacterales</taxon>
        <taxon>Roseobacteraceae</taxon>
    </lineage>
</organism>
<keyword evidence="1" id="KW-1133">Transmembrane helix</keyword>
<keyword evidence="3" id="KW-1185">Reference proteome</keyword>
<feature type="transmembrane region" description="Helical" evidence="1">
    <location>
        <begin position="67"/>
        <end position="88"/>
    </location>
</feature>
<keyword evidence="1" id="KW-0812">Transmembrane</keyword>
<dbReference type="EMBL" id="PYGJ01000010">
    <property type="protein sequence ID" value="PSL18479.1"/>
    <property type="molecule type" value="Genomic_DNA"/>
</dbReference>
<proteinExistence type="predicted"/>
<evidence type="ECO:0000313" key="2">
    <source>
        <dbReference type="EMBL" id="PSL18479.1"/>
    </source>
</evidence>